<evidence type="ECO:0000256" key="1">
    <source>
        <dbReference type="SAM" id="SignalP"/>
    </source>
</evidence>
<organism evidence="2 3">
    <name type="scientific">Candidatus Roizmanbacteria bacterium CG10_big_fil_rev_8_21_14_0_10_39_6</name>
    <dbReference type="NCBI Taxonomy" id="1974853"/>
    <lineage>
        <taxon>Bacteria</taxon>
        <taxon>Candidatus Roizmaniibacteriota</taxon>
    </lineage>
</organism>
<proteinExistence type="predicted"/>
<feature type="signal peptide" evidence="1">
    <location>
        <begin position="1"/>
        <end position="23"/>
    </location>
</feature>
<evidence type="ECO:0008006" key="4">
    <source>
        <dbReference type="Google" id="ProtNLM"/>
    </source>
</evidence>
<protein>
    <recommendedName>
        <fullName evidence="4">Asl1-like glycosyl hydrolase catalytic domain-containing protein</fullName>
    </recommendedName>
</protein>
<sequence>MSFFRYVFFFVFVFCFIPKTVFAVVDPTAVPNNKFGIHIAVADEQDLKDAAALVNSSGGDWGYVTVVIQENDRDTGKWQDIFNTMRKLHLIPIVRIASQQQGAVWKRPSADDAQGWADFLDSLNWVVENRYVVLYNEPNHAQEWGGEVLPEDYAHVAYTFAKTLKEKNPDFYVMLAGLDEAAPSSMPRHEDAGVFLSRVLATKDSASWGAVLDGICAHAYPNPGFVGSPDGWGKASVRGYQWLQDIFSQGGIIKKMPVFITETGWDQSKVGEETASQYLLQTFQNIWLSDANIVAVTPFILNYQSDPFLGFSWKKKEADSFYTIYTKTQEFLKQKGAPKQREKIEILSSLPTTFTAESKIGFALRIKNKGQSIIDAFDGYKIAVLQANKGFEEVISPIVLLGPGEETNISVFIKTPKKTGYTKSRIVLKKNDEQVSVIAPWNRRIVPKINMVVFVKLLLGFTREVGGYEVQVYDQRERIIFKRADMNTVNGKISLKDIPNVIVGESYRVVILRPYYLPRQTHVQLKETNNEVRVKPMLPLDWNRDGKWNWKDMIWFL</sequence>
<evidence type="ECO:0000313" key="3">
    <source>
        <dbReference type="Proteomes" id="UP000229554"/>
    </source>
</evidence>
<gene>
    <name evidence="2" type="ORF">COU88_04285</name>
</gene>
<dbReference type="SUPFAM" id="SSF51445">
    <property type="entry name" value="(Trans)glycosidases"/>
    <property type="match status" value="1"/>
</dbReference>
<feature type="chain" id="PRO_5014734414" description="Asl1-like glycosyl hydrolase catalytic domain-containing protein" evidence="1">
    <location>
        <begin position="24"/>
        <end position="557"/>
    </location>
</feature>
<evidence type="ECO:0000313" key="2">
    <source>
        <dbReference type="EMBL" id="PJE62565.1"/>
    </source>
</evidence>
<dbReference type="AlphaFoldDB" id="A0A2M8KRN7"/>
<accession>A0A2M8KRN7</accession>
<dbReference type="InterPro" id="IPR017853">
    <property type="entry name" value="GH"/>
</dbReference>
<dbReference type="Proteomes" id="UP000229554">
    <property type="component" value="Unassembled WGS sequence"/>
</dbReference>
<name>A0A2M8KRN7_9BACT</name>
<reference evidence="3" key="1">
    <citation type="submission" date="2017-09" db="EMBL/GenBank/DDBJ databases">
        <title>Depth-based differentiation of microbial function through sediment-hosted aquifers and enrichment of novel symbionts in the deep terrestrial subsurface.</title>
        <authorList>
            <person name="Probst A.J."/>
            <person name="Ladd B."/>
            <person name="Jarett J.K."/>
            <person name="Geller-Mcgrath D.E."/>
            <person name="Sieber C.M.K."/>
            <person name="Emerson J.B."/>
            <person name="Anantharaman K."/>
            <person name="Thomas B.C."/>
            <person name="Malmstrom R."/>
            <person name="Stieglmeier M."/>
            <person name="Klingl A."/>
            <person name="Woyke T."/>
            <person name="Ryan C.M."/>
            <person name="Banfield J.F."/>
        </authorList>
    </citation>
    <scope>NUCLEOTIDE SEQUENCE [LARGE SCALE GENOMIC DNA]</scope>
</reference>
<dbReference type="EMBL" id="PFED01000175">
    <property type="protein sequence ID" value="PJE62565.1"/>
    <property type="molecule type" value="Genomic_DNA"/>
</dbReference>
<keyword evidence="1" id="KW-0732">Signal</keyword>
<dbReference type="Gene3D" id="3.20.20.80">
    <property type="entry name" value="Glycosidases"/>
    <property type="match status" value="1"/>
</dbReference>
<comment type="caution">
    <text evidence="2">The sequence shown here is derived from an EMBL/GenBank/DDBJ whole genome shotgun (WGS) entry which is preliminary data.</text>
</comment>